<feature type="region of interest" description="Disordered" evidence="1">
    <location>
        <begin position="54"/>
        <end position="78"/>
    </location>
</feature>
<keyword evidence="3" id="KW-1185">Reference proteome</keyword>
<dbReference type="RefSeq" id="WP_127336518.1">
    <property type="nucleotide sequence ID" value="NZ_QWDM01000001.1"/>
</dbReference>
<gene>
    <name evidence="2" type="ORF">D0817_00980</name>
</gene>
<name>A0A434ACZ9_9FLAO</name>
<feature type="compositionally biased region" description="Acidic residues" evidence="1">
    <location>
        <begin position="58"/>
        <end position="70"/>
    </location>
</feature>
<reference evidence="3" key="1">
    <citation type="journal article" date="2019" name="Syst. Appl. Microbiol.">
        <title>Flavobacterium circumlabens sp. nov. and Flavobacterium cupreum sp. nov., two psychrotrophic species isolated from Antarctic environmental samples.</title>
        <authorList>
            <person name="Kralova S."/>
            <person name="Busse H.-J."/>
            <person name="Svec P."/>
            <person name="Maslanova I."/>
            <person name="Stankova E."/>
            <person name="Bartak M."/>
            <person name="Sedlacek I."/>
        </authorList>
    </citation>
    <scope>NUCLEOTIDE SEQUENCE [LARGE SCALE GENOMIC DNA]</scope>
    <source>
        <strain evidence="3">CCM 8825</strain>
    </source>
</reference>
<dbReference type="AlphaFoldDB" id="A0A434ACZ9"/>
<accession>A0A434ACZ9</accession>
<dbReference type="Proteomes" id="UP000288102">
    <property type="component" value="Unassembled WGS sequence"/>
</dbReference>
<comment type="caution">
    <text evidence="2">The sequence shown here is derived from an EMBL/GenBank/DDBJ whole genome shotgun (WGS) entry which is preliminary data.</text>
</comment>
<proteinExistence type="predicted"/>
<dbReference type="EMBL" id="QWDM01000001">
    <property type="protein sequence ID" value="RUT72223.1"/>
    <property type="molecule type" value="Genomic_DNA"/>
</dbReference>
<protein>
    <submittedName>
        <fullName evidence="2">Uncharacterized protein</fullName>
    </submittedName>
</protein>
<feature type="region of interest" description="Disordered" evidence="1">
    <location>
        <begin position="1"/>
        <end position="36"/>
    </location>
</feature>
<evidence type="ECO:0000313" key="3">
    <source>
        <dbReference type="Proteomes" id="UP000288102"/>
    </source>
</evidence>
<sequence>MNININNWPEIHQVSRNDEYEADYTDDQNNSNTGYNEDLLKYELTQAEKEKEYRFENDYDSDQNPDFEINDNEKYATD</sequence>
<evidence type="ECO:0000313" key="2">
    <source>
        <dbReference type="EMBL" id="RUT72223.1"/>
    </source>
</evidence>
<evidence type="ECO:0000256" key="1">
    <source>
        <dbReference type="SAM" id="MobiDB-lite"/>
    </source>
</evidence>
<organism evidence="2 3">
    <name type="scientific">Flavobacterium cupreum</name>
    <dbReference type="NCBI Taxonomy" id="2133766"/>
    <lineage>
        <taxon>Bacteria</taxon>
        <taxon>Pseudomonadati</taxon>
        <taxon>Bacteroidota</taxon>
        <taxon>Flavobacteriia</taxon>
        <taxon>Flavobacteriales</taxon>
        <taxon>Flavobacteriaceae</taxon>
        <taxon>Flavobacterium</taxon>
    </lineage>
</organism>